<evidence type="ECO:0008006" key="5">
    <source>
        <dbReference type="Google" id="ProtNLM"/>
    </source>
</evidence>
<comment type="caution">
    <text evidence="3">The sequence shown here is derived from an EMBL/GenBank/DDBJ whole genome shotgun (WGS) entry which is preliminary data.</text>
</comment>
<keyword evidence="2" id="KW-0812">Transmembrane</keyword>
<proteinExistence type="predicted"/>
<feature type="compositionally biased region" description="Low complexity" evidence="1">
    <location>
        <begin position="138"/>
        <end position="152"/>
    </location>
</feature>
<keyword evidence="2" id="KW-1133">Transmembrane helix</keyword>
<keyword evidence="4" id="KW-1185">Reference proteome</keyword>
<feature type="region of interest" description="Disordered" evidence="1">
    <location>
        <begin position="1"/>
        <end position="27"/>
    </location>
</feature>
<reference evidence="3 4" key="1">
    <citation type="submission" date="2024-02" db="EMBL/GenBank/DDBJ databases">
        <authorList>
            <person name="Grouzdev D."/>
        </authorList>
    </citation>
    <scope>NUCLEOTIDE SEQUENCE [LARGE SCALE GENOMIC DNA]</scope>
    <source>
        <strain evidence="3 4">9N</strain>
    </source>
</reference>
<evidence type="ECO:0000313" key="4">
    <source>
        <dbReference type="Proteomes" id="UP001350748"/>
    </source>
</evidence>
<keyword evidence="2" id="KW-0472">Membrane</keyword>
<protein>
    <recommendedName>
        <fullName evidence="5">Energy transducer TonB</fullName>
    </recommendedName>
</protein>
<organism evidence="3 4">
    <name type="scientific">Methylocystis borbori</name>
    <dbReference type="NCBI Taxonomy" id="3118750"/>
    <lineage>
        <taxon>Bacteria</taxon>
        <taxon>Pseudomonadati</taxon>
        <taxon>Pseudomonadota</taxon>
        <taxon>Alphaproteobacteria</taxon>
        <taxon>Hyphomicrobiales</taxon>
        <taxon>Methylocystaceae</taxon>
        <taxon>Methylocystis</taxon>
    </lineage>
</organism>
<evidence type="ECO:0000256" key="2">
    <source>
        <dbReference type="SAM" id="Phobius"/>
    </source>
</evidence>
<name>A0ABU7XCU1_9HYPH</name>
<feature type="transmembrane region" description="Helical" evidence="2">
    <location>
        <begin position="40"/>
        <end position="62"/>
    </location>
</feature>
<dbReference type="Proteomes" id="UP001350748">
    <property type="component" value="Unassembled WGS sequence"/>
</dbReference>
<feature type="non-terminal residue" evidence="3">
    <location>
        <position position="152"/>
    </location>
</feature>
<feature type="region of interest" description="Disordered" evidence="1">
    <location>
        <begin position="76"/>
        <end position="152"/>
    </location>
</feature>
<evidence type="ECO:0000256" key="1">
    <source>
        <dbReference type="SAM" id="MobiDB-lite"/>
    </source>
</evidence>
<sequence length="152" mass="15947">MSIAAAPTYQDVTNHALGDDQGDSQGVQSLLQSTPARPHYPAQVGAVLLYAVILGALVTLTFRTAEKIAEEEQVIELAPMPVQEEPPPQDELPPPETMEIPELPPPPAVIDPIAPVEEKPKPPPQPAKPKTEKVAPKPSAAPRATGAPAVAA</sequence>
<dbReference type="EMBL" id="JAZHYN010000003">
    <property type="protein sequence ID" value="MEF3365206.1"/>
    <property type="molecule type" value="Genomic_DNA"/>
</dbReference>
<gene>
    <name evidence="3" type="ORF">V3H18_01525</name>
</gene>
<accession>A0ABU7XCU1</accession>
<feature type="compositionally biased region" description="Pro residues" evidence="1">
    <location>
        <begin position="84"/>
        <end position="109"/>
    </location>
</feature>
<evidence type="ECO:0000313" key="3">
    <source>
        <dbReference type="EMBL" id="MEF3365206.1"/>
    </source>
</evidence>